<keyword evidence="3" id="KW-1185">Reference proteome</keyword>
<proteinExistence type="predicted"/>
<dbReference type="Proteomes" id="UP000008021">
    <property type="component" value="Chromosome 11"/>
</dbReference>
<dbReference type="Gramene" id="OMERI11G08620.1">
    <property type="protein sequence ID" value="OMERI11G08620.1"/>
    <property type="gene ID" value="OMERI11G08620"/>
</dbReference>
<sequence length="278" mass="30660">MTARRGGDRLRRGNSRGESVCGSPNPLPSQIWLNIRELEKGVARQRGRWRWQQARVLGYGSLLTHPSSPAATSSLDPLPSETSPGTASTTRGVLVAEGRRLVAVPAVALHSPPLPDLAEGKEAISGMTTVEGRVAVAPLLPSRPIFGLMRAREGGGVAKGEVAAVAGDDKGQGLHRWMWLIWPWRRWIQPWRQRRVDPVGDPSPRSGYVSSPCSLSVSHPWMFMDALDMTRSLVLLLRELADRCLLFVKRVNAIICGALWIWQFGIHFCDLGIIVLDW</sequence>
<evidence type="ECO:0000256" key="1">
    <source>
        <dbReference type="SAM" id="MobiDB-lite"/>
    </source>
</evidence>
<dbReference type="EnsemblPlants" id="OMERI11G08620.1">
    <property type="protein sequence ID" value="OMERI11G08620.1"/>
    <property type="gene ID" value="OMERI11G08620"/>
</dbReference>
<organism evidence="2">
    <name type="scientific">Oryza meridionalis</name>
    <dbReference type="NCBI Taxonomy" id="40149"/>
    <lineage>
        <taxon>Eukaryota</taxon>
        <taxon>Viridiplantae</taxon>
        <taxon>Streptophyta</taxon>
        <taxon>Embryophyta</taxon>
        <taxon>Tracheophyta</taxon>
        <taxon>Spermatophyta</taxon>
        <taxon>Magnoliopsida</taxon>
        <taxon>Liliopsida</taxon>
        <taxon>Poales</taxon>
        <taxon>Poaceae</taxon>
        <taxon>BOP clade</taxon>
        <taxon>Oryzoideae</taxon>
        <taxon>Oryzeae</taxon>
        <taxon>Oryzinae</taxon>
        <taxon>Oryza</taxon>
    </lineage>
</organism>
<feature type="region of interest" description="Disordered" evidence="1">
    <location>
        <begin position="68"/>
        <end position="91"/>
    </location>
</feature>
<evidence type="ECO:0000313" key="2">
    <source>
        <dbReference type="EnsemblPlants" id="OMERI11G08620.1"/>
    </source>
</evidence>
<feature type="region of interest" description="Disordered" evidence="1">
    <location>
        <begin position="1"/>
        <end position="24"/>
    </location>
</feature>
<reference evidence="2" key="2">
    <citation type="submission" date="2018-05" db="EMBL/GenBank/DDBJ databases">
        <title>OmerRS3 (Oryza meridionalis Reference Sequence Version 3).</title>
        <authorList>
            <person name="Zhang J."/>
            <person name="Kudrna D."/>
            <person name="Lee S."/>
            <person name="Talag J."/>
            <person name="Welchert J."/>
            <person name="Wing R.A."/>
        </authorList>
    </citation>
    <scope>NUCLEOTIDE SEQUENCE [LARGE SCALE GENOMIC DNA]</scope>
    <source>
        <strain evidence="2">cv. OR44</strain>
    </source>
</reference>
<reference evidence="2" key="1">
    <citation type="submission" date="2015-04" db="UniProtKB">
        <authorList>
            <consortium name="EnsemblPlants"/>
        </authorList>
    </citation>
    <scope>IDENTIFICATION</scope>
</reference>
<protein>
    <submittedName>
        <fullName evidence="2">Uncharacterized protein</fullName>
    </submittedName>
</protein>
<name>A0A0E0F4R9_9ORYZ</name>
<accession>A0A0E0F4R9</accession>
<evidence type="ECO:0000313" key="3">
    <source>
        <dbReference type="Proteomes" id="UP000008021"/>
    </source>
</evidence>
<feature type="compositionally biased region" description="Basic and acidic residues" evidence="1">
    <location>
        <begin position="1"/>
        <end position="11"/>
    </location>
</feature>
<dbReference type="HOGENOM" id="CLU_087433_0_0_1"/>
<dbReference type="AlphaFoldDB" id="A0A0E0F4R9"/>